<evidence type="ECO:0000256" key="7">
    <source>
        <dbReference type="ARBA" id="ARBA00022562"/>
    </source>
</evidence>
<evidence type="ECO:0000256" key="10">
    <source>
        <dbReference type="ARBA" id="ARBA00022804"/>
    </source>
</evidence>
<keyword evidence="12" id="KW-1164">Virus endocytosis by host</keyword>
<dbReference type="GO" id="GO:0019062">
    <property type="term" value="P:virion attachment to host cell"/>
    <property type="evidence" value="ECO:0007669"/>
    <property type="project" value="UniProtKB-KW"/>
</dbReference>
<dbReference type="GO" id="GO:0043657">
    <property type="term" value="C:host cell"/>
    <property type="evidence" value="ECO:0007669"/>
    <property type="project" value="GOC"/>
</dbReference>
<keyword evidence="10" id="KW-1161">Viral attachment to host cell</keyword>
<evidence type="ECO:0000256" key="11">
    <source>
        <dbReference type="ARBA" id="ARBA00022844"/>
    </source>
</evidence>
<keyword evidence="9" id="KW-1162">Viral penetration into host cytoplasm</keyword>
<evidence type="ECO:0000256" key="1">
    <source>
        <dbReference type="ARBA" id="ARBA00004147"/>
    </source>
</evidence>
<evidence type="ECO:0000256" key="4">
    <source>
        <dbReference type="ARBA" id="ARBA00022431"/>
    </source>
</evidence>
<keyword evidence="14" id="KW-1160">Virus entry into host cell</keyword>
<keyword evidence="5" id="KW-1163">Viral penetration into host nucleus</keyword>
<evidence type="ECO:0000256" key="3">
    <source>
        <dbReference type="ARBA" id="ARBA00010301"/>
    </source>
</evidence>
<evidence type="ECO:0000256" key="5">
    <source>
        <dbReference type="ARBA" id="ARBA00022524"/>
    </source>
</evidence>
<evidence type="ECO:0000313" key="16">
    <source>
        <dbReference type="EMBL" id="QNJ47547.1"/>
    </source>
</evidence>
<comment type="similarity">
    <text evidence="3">Belongs to the circoviridae capsid protein family.</text>
</comment>
<keyword evidence="8" id="KW-0945">Host-virus interaction</keyword>
<dbReference type="GO" id="GO:0039615">
    <property type="term" value="C:T=1 icosahedral viral capsid"/>
    <property type="evidence" value="ECO:0007669"/>
    <property type="project" value="UniProtKB-KW"/>
</dbReference>
<dbReference type="GO" id="GO:0075732">
    <property type="term" value="P:viral penetration into host nucleus"/>
    <property type="evidence" value="ECO:0007669"/>
    <property type="project" value="UniProtKB-KW"/>
</dbReference>
<dbReference type="GO" id="GO:0075509">
    <property type="term" value="P:endocytosis involved in viral entry into host cell"/>
    <property type="evidence" value="ECO:0007669"/>
    <property type="project" value="UniProtKB-KW"/>
</dbReference>
<evidence type="ECO:0000256" key="12">
    <source>
        <dbReference type="ARBA" id="ARBA00022890"/>
    </source>
</evidence>
<reference evidence="16" key="1">
    <citation type="journal article" date="2020" name="Nat. Commun.">
        <title>Entamoeba and Giardia parasites implicated as hosts of CRESS viruses.</title>
        <authorList>
            <person name="Kinsella C.M."/>
            <person name="Bart A."/>
            <person name="Deijs M."/>
            <person name="Broekhuizen P."/>
            <person name="Kaczorowska J."/>
            <person name="Jebbink M.F."/>
            <person name="van Gool T."/>
            <person name="Cotten M."/>
            <person name="van der Hoek L."/>
        </authorList>
    </citation>
    <scope>NUCLEOTIDE SEQUENCE</scope>
    <source>
        <strain evidence="16">84-AMS-04</strain>
    </source>
</reference>
<evidence type="ECO:0000256" key="13">
    <source>
        <dbReference type="ARBA" id="ARBA00023125"/>
    </source>
</evidence>
<keyword evidence="6" id="KW-0167">Capsid protein</keyword>
<evidence type="ECO:0000256" key="8">
    <source>
        <dbReference type="ARBA" id="ARBA00022581"/>
    </source>
</evidence>
<dbReference type="GO" id="GO:0003677">
    <property type="term" value="F:DNA binding"/>
    <property type="evidence" value="ECO:0007669"/>
    <property type="project" value="UniProtKB-KW"/>
</dbReference>
<dbReference type="GO" id="GO:0019069">
    <property type="term" value="P:viral capsid assembly"/>
    <property type="evidence" value="ECO:0007669"/>
    <property type="project" value="InterPro"/>
</dbReference>
<dbReference type="EMBL" id="MT293424">
    <property type="protein sequence ID" value="QNJ47547.1"/>
    <property type="molecule type" value="Genomic_DNA"/>
</dbReference>
<evidence type="ECO:0000256" key="9">
    <source>
        <dbReference type="ARBA" id="ARBA00022595"/>
    </source>
</evidence>
<evidence type="ECO:0000256" key="14">
    <source>
        <dbReference type="ARBA" id="ARBA00023296"/>
    </source>
</evidence>
<comment type="subunit">
    <text evidence="15">Homomultimer. Assembles in the nucleus, presumably in an immature form, then migrates to the cytoplasm once assembled as mature virion. Interacts with Rep; this interaction relocates Rep into the nucleus.</text>
</comment>
<keyword evidence="13" id="KW-0238">DNA-binding</keyword>
<protein>
    <submittedName>
        <fullName evidence="16">Capsid protein</fullName>
    </submittedName>
</protein>
<evidence type="ECO:0000256" key="15">
    <source>
        <dbReference type="ARBA" id="ARBA00046863"/>
    </source>
</evidence>
<evidence type="ECO:0000256" key="2">
    <source>
        <dbReference type="ARBA" id="ARBA00004328"/>
    </source>
</evidence>
<sequence>MYAEICAPVQLRKMAWTYRSRRYSSRTVRRSFRRRRMARPRYRPRYRRSRRSRKTASPVVKLTSEVAWDNFAQQSGQARRYSPFYFAPTLLPGFPDYQLTYSQFRILKCKLQLSLGSEGGEVDNFLVAPSRPFARNMGPSNLGDNRSEVFVPVAEETALRQTRWQKVIYPNKITRKLTIGFKPYTLVATLGPSSMRNSQWSRTWECNRWMPFNWANTSQYDLNPDGNTAALYMYGPYLVPNAPTGSDASVNGKIYGTLTVYLQFRGQR</sequence>
<evidence type="ECO:0000256" key="6">
    <source>
        <dbReference type="ARBA" id="ARBA00022561"/>
    </source>
</evidence>
<dbReference type="Pfam" id="PF02443">
    <property type="entry name" value="Circo_capsid"/>
    <property type="match status" value="1"/>
</dbReference>
<accession>A0A7G8KWJ9</accession>
<keyword evidence="4" id="KW-1140">T=1 icosahedral capsid protein</keyword>
<dbReference type="InterPro" id="IPR003383">
    <property type="entry name" value="Circovirus_capsid"/>
</dbReference>
<organism evidence="16">
    <name type="scientific">Giardia-associated CRESS DNA virus 1</name>
    <dbReference type="NCBI Taxonomy" id="2766565"/>
    <lineage>
        <taxon>Viruses</taxon>
        <taxon>Monodnaviria</taxon>
        <taxon>Shotokuvirae</taxon>
        <taxon>Cressdnaviricota</taxon>
        <taxon>Arfiviricetes</taxon>
        <taxon>Cirlivirales</taxon>
        <taxon>Vilyaviridae</taxon>
        <taxon>Herugrimvirus</taxon>
        <taxon>Herugrimvirus gladden</taxon>
    </lineage>
</organism>
<name>A0A7G8KWJ9_9VIRU</name>
<keyword evidence="11" id="KW-0946">Virion</keyword>
<dbReference type="GO" id="GO:0042025">
    <property type="term" value="C:host cell nucleus"/>
    <property type="evidence" value="ECO:0007669"/>
    <property type="project" value="UniProtKB-SubCell"/>
</dbReference>
<comment type="subcellular location">
    <subcellularLocation>
        <location evidence="1">Host nucleus</location>
    </subcellularLocation>
    <subcellularLocation>
        <location evidence="2">Virion</location>
    </subcellularLocation>
</comment>
<proteinExistence type="inferred from homology"/>
<keyword evidence="7" id="KW-1048">Host nucleus</keyword>